<evidence type="ECO:0000313" key="1">
    <source>
        <dbReference type="EMBL" id="RRT70876.1"/>
    </source>
</evidence>
<dbReference type="Proteomes" id="UP000287651">
    <property type="component" value="Unassembled WGS sequence"/>
</dbReference>
<organism evidence="1 2">
    <name type="scientific">Ensete ventricosum</name>
    <name type="common">Abyssinian banana</name>
    <name type="synonym">Musa ensete</name>
    <dbReference type="NCBI Taxonomy" id="4639"/>
    <lineage>
        <taxon>Eukaryota</taxon>
        <taxon>Viridiplantae</taxon>
        <taxon>Streptophyta</taxon>
        <taxon>Embryophyta</taxon>
        <taxon>Tracheophyta</taxon>
        <taxon>Spermatophyta</taxon>
        <taxon>Magnoliopsida</taxon>
        <taxon>Liliopsida</taxon>
        <taxon>Zingiberales</taxon>
        <taxon>Musaceae</taxon>
        <taxon>Ensete</taxon>
    </lineage>
</organism>
<protein>
    <submittedName>
        <fullName evidence="1">Uncharacterized protein</fullName>
    </submittedName>
</protein>
<reference evidence="1 2" key="1">
    <citation type="journal article" date="2014" name="Agronomy (Basel)">
        <title>A Draft Genome Sequence for Ensete ventricosum, the Drought-Tolerant Tree Against Hunger.</title>
        <authorList>
            <person name="Harrison J."/>
            <person name="Moore K.A."/>
            <person name="Paszkiewicz K."/>
            <person name="Jones T."/>
            <person name="Grant M."/>
            <person name="Ambacheew D."/>
            <person name="Muzemil S."/>
            <person name="Studholme D.J."/>
        </authorList>
    </citation>
    <scope>NUCLEOTIDE SEQUENCE [LARGE SCALE GENOMIC DNA]</scope>
</reference>
<sequence length="178" mass="19447">MKERRTNGLPTCDSRQGRRWSSNYRVFSCPRDTCLVNGGTDGPKCGLHRTLTVVFSSVQKLANYGTNVPCPYSYFGSLDKIPSLLKQGTASQTIGEVPRLTKAKMSGSQYCRGKLFAFFSGLCRFCPPARSDAIGDEKGEHGIGRRRRRKKKAKMAVQQALVVLTDTGSSSGPTITSS</sequence>
<name>A0A427A3U5_ENSVE</name>
<gene>
    <name evidence="1" type="ORF">B296_00016653</name>
</gene>
<dbReference type="AlphaFoldDB" id="A0A427A3U5"/>
<proteinExistence type="predicted"/>
<accession>A0A427A3U5</accession>
<evidence type="ECO:0000313" key="2">
    <source>
        <dbReference type="Proteomes" id="UP000287651"/>
    </source>
</evidence>
<dbReference type="EMBL" id="AMZH03003877">
    <property type="protein sequence ID" value="RRT70876.1"/>
    <property type="molecule type" value="Genomic_DNA"/>
</dbReference>
<comment type="caution">
    <text evidence="1">The sequence shown here is derived from an EMBL/GenBank/DDBJ whole genome shotgun (WGS) entry which is preliminary data.</text>
</comment>